<dbReference type="Proteomes" id="UP000321222">
    <property type="component" value="Chromosome"/>
</dbReference>
<gene>
    <name evidence="1" type="ORF">FUA48_04350</name>
</gene>
<dbReference type="RefSeq" id="WP_147582409.1">
    <property type="nucleotide sequence ID" value="NZ_CP042831.1"/>
</dbReference>
<dbReference type="KEGG" id="fak:FUA48_04350"/>
<name>A0A5B9FNH2_9FLAO</name>
<accession>A0A5B9FNH2</accession>
<sequence length="101" mass="11866">MEKLIYKTKEIFTPKSFTFGHSELRLEALESDLVVKFLGVFYMELPRSLAGFEIWLLNEEERKKLLERRKSLNPSNTNFFKIISHGEVYYLVSLGVDFKNG</sequence>
<reference evidence="1 2" key="1">
    <citation type="submission" date="2019-08" db="EMBL/GenBank/DDBJ databases">
        <title>Flavobacterium alkalisoli sp. nov., isolated from rhizosphere soil of Suaeda salsa.</title>
        <authorList>
            <person name="Sun J.-Q."/>
            <person name="Xu L."/>
        </authorList>
    </citation>
    <scope>NUCLEOTIDE SEQUENCE [LARGE SCALE GENOMIC DNA]</scope>
    <source>
        <strain evidence="1 2">XS-5</strain>
    </source>
</reference>
<proteinExistence type="predicted"/>
<organism evidence="1 2">
    <name type="scientific">Flavobacterium alkalisoli</name>
    <dbReference type="NCBI Taxonomy" id="2602769"/>
    <lineage>
        <taxon>Bacteria</taxon>
        <taxon>Pseudomonadati</taxon>
        <taxon>Bacteroidota</taxon>
        <taxon>Flavobacteriia</taxon>
        <taxon>Flavobacteriales</taxon>
        <taxon>Flavobacteriaceae</taxon>
        <taxon>Flavobacterium</taxon>
    </lineage>
</organism>
<dbReference type="EMBL" id="CP042831">
    <property type="protein sequence ID" value="QEE48833.1"/>
    <property type="molecule type" value="Genomic_DNA"/>
</dbReference>
<dbReference type="OrthoDB" id="9839350at2"/>
<evidence type="ECO:0000313" key="1">
    <source>
        <dbReference type="EMBL" id="QEE48833.1"/>
    </source>
</evidence>
<keyword evidence="2" id="KW-1185">Reference proteome</keyword>
<evidence type="ECO:0000313" key="2">
    <source>
        <dbReference type="Proteomes" id="UP000321222"/>
    </source>
</evidence>
<protein>
    <submittedName>
        <fullName evidence="1">Uncharacterized protein</fullName>
    </submittedName>
</protein>
<dbReference type="AlphaFoldDB" id="A0A5B9FNH2"/>